<reference evidence="7 8" key="1">
    <citation type="submission" date="2016-10" db="EMBL/GenBank/DDBJ databases">
        <title>Genome sequence of a sulfur-reducing bacterium Desulfurobacterium indicum K6013.</title>
        <authorList>
            <person name="Cao J."/>
            <person name="Shao Z."/>
            <person name="Alain K."/>
            <person name="Jebbar M."/>
        </authorList>
    </citation>
    <scope>NUCLEOTIDE SEQUENCE [LARGE SCALE GENOMIC DNA]</scope>
    <source>
        <strain evidence="7 8">K6013</strain>
    </source>
</reference>
<dbReference type="PANTHER" id="PTHR34824:SF1">
    <property type="entry name" value="HEAT-INDUCIBLE TRANSCRIPTION REPRESSOR HRCA"/>
    <property type="match status" value="1"/>
</dbReference>
<dbReference type="Pfam" id="PF01628">
    <property type="entry name" value="HrcA"/>
    <property type="match status" value="1"/>
</dbReference>
<dbReference type="Gene3D" id="3.30.450.40">
    <property type="match status" value="1"/>
</dbReference>
<evidence type="ECO:0000256" key="5">
    <source>
        <dbReference type="HAMAP-Rule" id="MF_00081"/>
    </source>
</evidence>
<keyword evidence="8" id="KW-1185">Reference proteome</keyword>
<dbReference type="InterPro" id="IPR029016">
    <property type="entry name" value="GAF-like_dom_sf"/>
</dbReference>
<keyword evidence="2 5" id="KW-0805">Transcription regulation</keyword>
<gene>
    <name evidence="5" type="primary">hrcA</name>
    <name evidence="7" type="ORF">BLW93_07810</name>
</gene>
<proteinExistence type="inferred from homology"/>
<evidence type="ECO:0000313" key="7">
    <source>
        <dbReference type="EMBL" id="OMH39965.1"/>
    </source>
</evidence>
<dbReference type="PANTHER" id="PTHR34824">
    <property type="entry name" value="HEAT-INDUCIBLE TRANSCRIPTION REPRESSOR HRCA"/>
    <property type="match status" value="1"/>
</dbReference>
<organism evidence="7 8">
    <name type="scientific">Desulfurobacterium indicum</name>
    <dbReference type="NCBI Taxonomy" id="1914305"/>
    <lineage>
        <taxon>Bacteria</taxon>
        <taxon>Pseudomonadati</taxon>
        <taxon>Aquificota</taxon>
        <taxon>Aquificia</taxon>
        <taxon>Desulfurobacteriales</taxon>
        <taxon>Desulfurobacteriaceae</taxon>
        <taxon>Desulfurobacterium</taxon>
    </lineage>
</organism>
<dbReference type="SUPFAM" id="SSF46785">
    <property type="entry name" value="Winged helix' DNA-binding domain"/>
    <property type="match status" value="1"/>
</dbReference>
<comment type="caution">
    <text evidence="7">The sequence shown here is derived from an EMBL/GenBank/DDBJ whole genome shotgun (WGS) entry which is preliminary data.</text>
</comment>
<dbReference type="Gene3D" id="3.30.390.60">
    <property type="entry name" value="Heat-inducible transcription repressor hrca homolog, domain 3"/>
    <property type="match status" value="1"/>
</dbReference>
<dbReference type="EMBL" id="MOEN01000036">
    <property type="protein sequence ID" value="OMH39965.1"/>
    <property type="molecule type" value="Genomic_DNA"/>
</dbReference>
<dbReference type="HAMAP" id="MF_00081">
    <property type="entry name" value="HrcA"/>
    <property type="match status" value="1"/>
</dbReference>
<accession>A0A1R1MJG7</accession>
<feature type="domain" description="Heat-inducible transcription repressor HrcA C-terminal" evidence="6">
    <location>
        <begin position="89"/>
        <end position="305"/>
    </location>
</feature>
<dbReference type="SUPFAM" id="SSF55781">
    <property type="entry name" value="GAF domain-like"/>
    <property type="match status" value="1"/>
</dbReference>
<dbReference type="InterPro" id="IPR036388">
    <property type="entry name" value="WH-like_DNA-bd_sf"/>
</dbReference>
<dbReference type="OrthoDB" id="9783139at2"/>
<dbReference type="Proteomes" id="UP000187408">
    <property type="component" value="Unassembled WGS sequence"/>
</dbReference>
<keyword evidence="3 5" id="KW-0346">Stress response</keyword>
<dbReference type="Gene3D" id="1.10.10.10">
    <property type="entry name" value="Winged helix-like DNA-binding domain superfamily/Winged helix DNA-binding domain"/>
    <property type="match status" value="1"/>
</dbReference>
<sequence>METGEPVGSRTLQKRFSMKISPATIRNVMSDLEDKGYLYQPHTSAGRLPTDEGMKYYINYLLFSLGEVDTGIASRIIDYIKVSGKTGFDEIFSAVLNFLTRSTGYMSLGANFVIDALTIKDISLVKVSSSKVLVVITCEPEYVIHKVITLKVEPSILAKISQELTAKFKGKPLSSIKKELINEMNKARNEFMELSFNLNTHLLKLVNSVNDVKITGTFNIFNSVNEDFEKIQEIIKILEEKKKLLETFSKLIDTADRVTVILGKETEIEAFEPFSIVAAKYSLKSKDAGIVGILGPKRMDYCKIIPVVENVSRALSHILSKDIK</sequence>
<dbReference type="STRING" id="1914305.BLW93_07810"/>
<keyword evidence="4 5" id="KW-0804">Transcription</keyword>
<evidence type="ECO:0000313" key="8">
    <source>
        <dbReference type="Proteomes" id="UP000187408"/>
    </source>
</evidence>
<dbReference type="NCBIfam" id="TIGR00331">
    <property type="entry name" value="hrcA"/>
    <property type="match status" value="1"/>
</dbReference>
<evidence type="ECO:0000259" key="6">
    <source>
        <dbReference type="Pfam" id="PF01628"/>
    </source>
</evidence>
<comment type="similarity">
    <text evidence="5">Belongs to the HrcA family.</text>
</comment>
<evidence type="ECO:0000256" key="3">
    <source>
        <dbReference type="ARBA" id="ARBA00023016"/>
    </source>
</evidence>
<dbReference type="GO" id="GO:0045892">
    <property type="term" value="P:negative regulation of DNA-templated transcription"/>
    <property type="evidence" value="ECO:0007669"/>
    <property type="project" value="UniProtKB-UniRule"/>
</dbReference>
<dbReference type="GO" id="GO:0003677">
    <property type="term" value="F:DNA binding"/>
    <property type="evidence" value="ECO:0007669"/>
    <property type="project" value="InterPro"/>
</dbReference>
<dbReference type="PIRSF" id="PIRSF005485">
    <property type="entry name" value="HrcA"/>
    <property type="match status" value="1"/>
</dbReference>
<dbReference type="AlphaFoldDB" id="A0A1R1MJG7"/>
<protein>
    <recommendedName>
        <fullName evidence="5">Heat-inducible transcription repressor HrcA</fullName>
    </recommendedName>
</protein>
<evidence type="ECO:0000256" key="1">
    <source>
        <dbReference type="ARBA" id="ARBA00022491"/>
    </source>
</evidence>
<comment type="function">
    <text evidence="5">Negative regulator of class I heat shock genes (grpE-dnaK-dnaJ and groELS operons). Prevents heat-shock induction of these operons.</text>
</comment>
<dbReference type="InterPro" id="IPR002571">
    <property type="entry name" value="HrcA"/>
</dbReference>
<name>A0A1R1MJG7_9BACT</name>
<evidence type="ECO:0000256" key="2">
    <source>
        <dbReference type="ARBA" id="ARBA00023015"/>
    </source>
</evidence>
<keyword evidence="1 5" id="KW-0678">Repressor</keyword>
<dbReference type="InterPro" id="IPR023120">
    <property type="entry name" value="WHTH_transcript_rep_HrcA_IDD"/>
</dbReference>
<evidence type="ECO:0000256" key="4">
    <source>
        <dbReference type="ARBA" id="ARBA00023163"/>
    </source>
</evidence>
<dbReference type="InterPro" id="IPR036390">
    <property type="entry name" value="WH_DNA-bd_sf"/>
</dbReference>
<dbReference type="InterPro" id="IPR021153">
    <property type="entry name" value="HrcA_C"/>
</dbReference>